<reference evidence="7 8" key="1">
    <citation type="submission" date="2016-10" db="EMBL/GenBank/DDBJ databases">
        <authorList>
            <person name="de Groot N.N."/>
        </authorList>
    </citation>
    <scope>NUCLEOTIDE SEQUENCE [LARGE SCALE GENOMIC DNA]</scope>
    <source>
        <strain evidence="7 8">743A</strain>
    </source>
</reference>
<keyword evidence="2" id="KW-0238">DNA-binding</keyword>
<dbReference type="InterPro" id="IPR006119">
    <property type="entry name" value="Resolv_N"/>
</dbReference>
<dbReference type="SMART" id="SM00857">
    <property type="entry name" value="Resolvase"/>
    <property type="match status" value="1"/>
</dbReference>
<dbReference type="STRING" id="37658.SAMN05661086_02621"/>
<dbReference type="Gene3D" id="3.90.1750.20">
    <property type="entry name" value="Putative Large Serine Recombinase, Chain B, Domain 2"/>
    <property type="match status" value="1"/>
</dbReference>
<dbReference type="PANTHER" id="PTHR30461">
    <property type="entry name" value="DNA-INVERTASE FROM LAMBDOID PROPHAGE"/>
    <property type="match status" value="1"/>
</dbReference>
<name>A0A1I6KRE5_9FIRM</name>
<dbReference type="CDD" id="cd00338">
    <property type="entry name" value="Ser_Recombinase"/>
    <property type="match status" value="1"/>
</dbReference>
<dbReference type="InterPro" id="IPR011109">
    <property type="entry name" value="DNA_bind_recombinase_dom"/>
</dbReference>
<dbReference type="Proteomes" id="UP000199659">
    <property type="component" value="Unassembled WGS sequence"/>
</dbReference>
<evidence type="ECO:0000256" key="5">
    <source>
        <dbReference type="PROSITE-ProRule" id="PRU10137"/>
    </source>
</evidence>
<protein>
    <submittedName>
        <fullName evidence="7">Site-specific DNA recombinase</fullName>
    </submittedName>
</protein>
<keyword evidence="3" id="KW-0233">DNA recombination</keyword>
<dbReference type="Pfam" id="PF13408">
    <property type="entry name" value="Zn_ribbon_recom"/>
    <property type="match status" value="1"/>
</dbReference>
<dbReference type="EMBL" id="FOYZ01000010">
    <property type="protein sequence ID" value="SFR93809.1"/>
    <property type="molecule type" value="Genomic_DNA"/>
</dbReference>
<evidence type="ECO:0000313" key="8">
    <source>
        <dbReference type="Proteomes" id="UP000199659"/>
    </source>
</evidence>
<dbReference type="PROSITE" id="PS51737">
    <property type="entry name" value="RECOMBINASE_DNA_BIND"/>
    <property type="match status" value="1"/>
</dbReference>
<keyword evidence="8" id="KW-1185">Reference proteome</keyword>
<dbReference type="OrthoDB" id="9781670at2"/>
<dbReference type="RefSeq" id="WP_092561504.1">
    <property type="nucleotide sequence ID" value="NZ_FOYZ01000010.1"/>
</dbReference>
<feature type="active site" description="O-(5'-phospho-DNA)-serine intermediate" evidence="4 5">
    <location>
        <position position="18"/>
    </location>
</feature>
<dbReference type="GO" id="GO:0015074">
    <property type="term" value="P:DNA integration"/>
    <property type="evidence" value="ECO:0007669"/>
    <property type="project" value="UniProtKB-KW"/>
</dbReference>
<evidence type="ECO:0000256" key="3">
    <source>
        <dbReference type="ARBA" id="ARBA00023172"/>
    </source>
</evidence>
<evidence type="ECO:0000256" key="2">
    <source>
        <dbReference type="ARBA" id="ARBA00023125"/>
    </source>
</evidence>
<evidence type="ECO:0000259" key="6">
    <source>
        <dbReference type="PROSITE" id="PS51737"/>
    </source>
</evidence>
<accession>A0A1I6KRE5</accession>
<evidence type="ECO:0000256" key="4">
    <source>
        <dbReference type="PIRSR" id="PIRSR606118-50"/>
    </source>
</evidence>
<dbReference type="InterPro" id="IPR038109">
    <property type="entry name" value="DNA_bind_recomb_sf"/>
</dbReference>
<dbReference type="Gene3D" id="3.40.50.1390">
    <property type="entry name" value="Resolvase, N-terminal catalytic domain"/>
    <property type="match status" value="1"/>
</dbReference>
<dbReference type="PANTHER" id="PTHR30461:SF23">
    <property type="entry name" value="DNA RECOMBINASE-RELATED"/>
    <property type="match status" value="1"/>
</dbReference>
<dbReference type="PROSITE" id="PS00397">
    <property type="entry name" value="RECOMBINASES_1"/>
    <property type="match status" value="1"/>
</dbReference>
<dbReference type="InterPro" id="IPR050639">
    <property type="entry name" value="SSR_resolvase"/>
</dbReference>
<keyword evidence="1" id="KW-0229">DNA integration</keyword>
<dbReference type="Pfam" id="PF07508">
    <property type="entry name" value="Recombinase"/>
    <property type="match status" value="1"/>
</dbReference>
<evidence type="ECO:0000256" key="1">
    <source>
        <dbReference type="ARBA" id="ARBA00022908"/>
    </source>
</evidence>
<dbReference type="InterPro" id="IPR025827">
    <property type="entry name" value="Zn_ribbon_recom_dom"/>
</dbReference>
<dbReference type="AlphaFoldDB" id="A0A1I6KRE5"/>
<evidence type="ECO:0000313" key="7">
    <source>
        <dbReference type="EMBL" id="SFR93809.1"/>
    </source>
</evidence>
<dbReference type="SUPFAM" id="SSF53041">
    <property type="entry name" value="Resolvase-like"/>
    <property type="match status" value="1"/>
</dbReference>
<dbReference type="InterPro" id="IPR006118">
    <property type="entry name" value="Recombinase_CS"/>
</dbReference>
<gene>
    <name evidence="7" type="ORF">SAMN05661086_02621</name>
</gene>
<dbReference type="GO" id="GO:0003677">
    <property type="term" value="F:DNA binding"/>
    <property type="evidence" value="ECO:0007669"/>
    <property type="project" value="UniProtKB-KW"/>
</dbReference>
<sequence>MIQTSDKKQIAALYIRVSTDMQIDLSPDAQKRELLNYAKEHHYMVKEEFIFMEEQGISGKRAEKRPAFQNMIALAKTKPKPFDVVLVWKFSRFARNQDESTFYKGILRKKCNIDVISISEPIVEGMFGRLIELIIEWNDEYYSYNLANEVTRGMTERAMRGGYQAKPPLGYVMTEPGKAPSIVPAQAEIIKLIFYLYVHEQMSLFQIAQHLNQAGFKTNHNNSFEKRSIAYIIQNPTYIGKIRWNRTENETHRIKDESEWIVADGQHEAIIEPSLFYAAQERYKKECHTVNARPSVTYKHWLSGLLKCSNCGRSLSACSRINKHPNLSKLHWNFQCYGYTKGKCLVSHSISDTKLEHAVLQSLQTVLYNHIVNYCRSHGSKEFYPDRPLLLDTQLDKLRVREQRIKDAYIHGIDSLEEYKRNKQLILEEKEHLLTTIPSSESSIQATVDAVPASIYLNHSFFYEEALGFAKKNELLKRMVRHIIFQKKTGSLEIYYYLPSKNNLL</sequence>
<organism evidence="7 8">
    <name type="scientific">Anaeromicropila populeti</name>
    <dbReference type="NCBI Taxonomy" id="37658"/>
    <lineage>
        <taxon>Bacteria</taxon>
        <taxon>Bacillati</taxon>
        <taxon>Bacillota</taxon>
        <taxon>Clostridia</taxon>
        <taxon>Lachnospirales</taxon>
        <taxon>Lachnospiraceae</taxon>
        <taxon>Anaeromicropila</taxon>
    </lineage>
</organism>
<dbReference type="GO" id="GO:0000150">
    <property type="term" value="F:DNA strand exchange activity"/>
    <property type="evidence" value="ECO:0007669"/>
    <property type="project" value="InterPro"/>
</dbReference>
<dbReference type="InterPro" id="IPR036162">
    <property type="entry name" value="Resolvase-like_N_sf"/>
</dbReference>
<proteinExistence type="predicted"/>
<dbReference type="Pfam" id="PF00239">
    <property type="entry name" value="Resolvase"/>
    <property type="match status" value="1"/>
</dbReference>
<feature type="domain" description="Recombinase" evidence="6">
    <location>
        <begin position="168"/>
        <end position="289"/>
    </location>
</feature>